<evidence type="ECO:0000313" key="3">
    <source>
        <dbReference type="Proteomes" id="UP000294299"/>
    </source>
</evidence>
<dbReference type="InterPro" id="IPR002831">
    <property type="entry name" value="Tscrpt_reg_TrmB_N"/>
</dbReference>
<organism evidence="2 3">
    <name type="scientific">Candidatus Nitrosocosmicus franklandianus</name>
    <dbReference type="NCBI Taxonomy" id="1798806"/>
    <lineage>
        <taxon>Archaea</taxon>
        <taxon>Nitrososphaerota</taxon>
        <taxon>Nitrososphaeria</taxon>
        <taxon>Nitrososphaerales</taxon>
        <taxon>Nitrososphaeraceae</taxon>
        <taxon>Candidatus Nitrosocosmicus</taxon>
    </lineage>
</organism>
<dbReference type="Pfam" id="PF01978">
    <property type="entry name" value="TrmB"/>
    <property type="match status" value="1"/>
</dbReference>
<reference evidence="2 3" key="1">
    <citation type="submission" date="2019-02" db="EMBL/GenBank/DDBJ databases">
        <authorList>
            <person name="Lehtovirta-Morley E L."/>
        </authorList>
    </citation>
    <scope>NUCLEOTIDE SEQUENCE [LARGE SCALE GENOMIC DNA]</scope>
    <source>
        <strain evidence="2">NFRAN1</strain>
    </source>
</reference>
<protein>
    <recommendedName>
        <fullName evidence="1">Transcription regulator TrmB N-terminal domain-containing protein</fullName>
    </recommendedName>
</protein>
<accession>A0A484IA00</accession>
<evidence type="ECO:0000259" key="1">
    <source>
        <dbReference type="Pfam" id="PF01978"/>
    </source>
</evidence>
<dbReference type="InterPro" id="IPR036388">
    <property type="entry name" value="WH-like_DNA-bd_sf"/>
</dbReference>
<dbReference type="AlphaFoldDB" id="A0A484IA00"/>
<evidence type="ECO:0000313" key="2">
    <source>
        <dbReference type="EMBL" id="VFJ13047.1"/>
    </source>
</evidence>
<keyword evidence="3" id="KW-1185">Reference proteome</keyword>
<dbReference type="Proteomes" id="UP000294299">
    <property type="component" value="Chromosome NFRAN"/>
</dbReference>
<dbReference type="Gene3D" id="1.10.10.10">
    <property type="entry name" value="Winged helix-like DNA-binding domain superfamily/Winged helix DNA-binding domain"/>
    <property type="match status" value="1"/>
</dbReference>
<proteinExistence type="predicted"/>
<dbReference type="KEGG" id="nfn:NFRAN_0725"/>
<feature type="domain" description="Transcription regulator TrmB N-terminal" evidence="1">
    <location>
        <begin position="9"/>
        <end position="63"/>
    </location>
</feature>
<dbReference type="SUPFAM" id="SSF46785">
    <property type="entry name" value="Winged helix' DNA-binding domain"/>
    <property type="match status" value="1"/>
</dbReference>
<sequence>MKLLMRRELAMEELEVEVFLALLRGQNATSSEIMEQLNLTKEEFIKIAKDLESKGMIIELNMNEFRALHPRFAIVNRYRKMCVSNKIEFKKNPKIDRLAVQVEKYQESIE</sequence>
<dbReference type="EMBL" id="LR216287">
    <property type="protein sequence ID" value="VFJ13047.1"/>
    <property type="molecule type" value="Genomic_DNA"/>
</dbReference>
<gene>
    <name evidence="2" type="ORF">NFRAN_0725</name>
</gene>
<name>A0A484IA00_9ARCH</name>
<dbReference type="InterPro" id="IPR036390">
    <property type="entry name" value="WH_DNA-bd_sf"/>
</dbReference>